<accession>A0A0A9DY36</accession>
<dbReference type="AlphaFoldDB" id="A0A0A9DY36"/>
<evidence type="ECO:0000313" key="1">
    <source>
        <dbReference type="EMBL" id="JAD92711.1"/>
    </source>
</evidence>
<protein>
    <submittedName>
        <fullName evidence="1">Uncharacterized protein</fullName>
    </submittedName>
</protein>
<dbReference type="EMBL" id="GBRH01205184">
    <property type="protein sequence ID" value="JAD92711.1"/>
    <property type="molecule type" value="Transcribed_RNA"/>
</dbReference>
<reference evidence="1" key="1">
    <citation type="submission" date="2014-09" db="EMBL/GenBank/DDBJ databases">
        <authorList>
            <person name="Magalhaes I.L.F."/>
            <person name="Oliveira U."/>
            <person name="Santos F.R."/>
            <person name="Vidigal T.H.D.A."/>
            <person name="Brescovit A.D."/>
            <person name="Santos A.J."/>
        </authorList>
    </citation>
    <scope>NUCLEOTIDE SEQUENCE</scope>
    <source>
        <tissue evidence="1">Shoot tissue taken approximately 20 cm above the soil surface</tissue>
    </source>
</reference>
<proteinExistence type="predicted"/>
<reference evidence="1" key="2">
    <citation type="journal article" date="2015" name="Data Brief">
        <title>Shoot transcriptome of the giant reed, Arundo donax.</title>
        <authorList>
            <person name="Barrero R.A."/>
            <person name="Guerrero F.D."/>
            <person name="Moolhuijzen P."/>
            <person name="Goolsby J.A."/>
            <person name="Tidwell J."/>
            <person name="Bellgard S.E."/>
            <person name="Bellgard M.I."/>
        </authorList>
    </citation>
    <scope>NUCLEOTIDE SEQUENCE</scope>
    <source>
        <tissue evidence="1">Shoot tissue taken approximately 20 cm above the soil surface</tissue>
    </source>
</reference>
<organism evidence="1">
    <name type="scientific">Arundo donax</name>
    <name type="common">Giant reed</name>
    <name type="synonym">Donax arundinaceus</name>
    <dbReference type="NCBI Taxonomy" id="35708"/>
    <lineage>
        <taxon>Eukaryota</taxon>
        <taxon>Viridiplantae</taxon>
        <taxon>Streptophyta</taxon>
        <taxon>Embryophyta</taxon>
        <taxon>Tracheophyta</taxon>
        <taxon>Spermatophyta</taxon>
        <taxon>Magnoliopsida</taxon>
        <taxon>Liliopsida</taxon>
        <taxon>Poales</taxon>
        <taxon>Poaceae</taxon>
        <taxon>PACMAD clade</taxon>
        <taxon>Arundinoideae</taxon>
        <taxon>Arundineae</taxon>
        <taxon>Arundo</taxon>
    </lineage>
</organism>
<name>A0A0A9DY36_ARUDO</name>
<sequence length="31" mass="3389">MLEKYAYVASATRSYEPPQECSYGGTSPSQS</sequence>